<keyword evidence="3" id="KW-1185">Reference proteome</keyword>
<dbReference type="AlphaFoldDB" id="A0ABD6D8E7"/>
<organism evidence="2 3">
    <name type="scientific">Halohasta litorea</name>
    <dbReference type="NCBI Taxonomy" id="869891"/>
    <lineage>
        <taxon>Archaea</taxon>
        <taxon>Methanobacteriati</taxon>
        <taxon>Methanobacteriota</taxon>
        <taxon>Stenosarchaea group</taxon>
        <taxon>Halobacteria</taxon>
        <taxon>Halobacteriales</taxon>
        <taxon>Haloferacaceae</taxon>
        <taxon>Halohasta</taxon>
    </lineage>
</organism>
<dbReference type="Proteomes" id="UP001597052">
    <property type="component" value="Unassembled WGS sequence"/>
</dbReference>
<dbReference type="InterPro" id="IPR040493">
    <property type="entry name" value="DUF5518"/>
</dbReference>
<sequence>MTRSARLSVLADSVWLLAVLAGGAAMPFSIGFYRYAPSLTSVPVFAAGICVGYYYRHQSKRAIRVGTRAGIIGGILSLWEYAAAFELLTSEIGSSQSVVTTAMEIVPPLLVLLIAVGAATLQGFLGTLVGVRTVRKRPSAEST</sequence>
<protein>
    <submittedName>
        <fullName evidence="2">DUF5518 domain-containing protein</fullName>
    </submittedName>
</protein>
<keyword evidence="1" id="KW-1133">Transmembrane helix</keyword>
<evidence type="ECO:0000313" key="2">
    <source>
        <dbReference type="EMBL" id="MFD1642549.1"/>
    </source>
</evidence>
<dbReference type="EMBL" id="JBHUDM010000003">
    <property type="protein sequence ID" value="MFD1642549.1"/>
    <property type="molecule type" value="Genomic_DNA"/>
</dbReference>
<keyword evidence="1" id="KW-0472">Membrane</keyword>
<comment type="caution">
    <text evidence="2">The sequence shown here is derived from an EMBL/GenBank/DDBJ whole genome shotgun (WGS) entry which is preliminary data.</text>
</comment>
<name>A0ABD6D8E7_9EURY</name>
<dbReference type="RefSeq" id="WP_256395947.1">
    <property type="nucleotide sequence ID" value="NZ_JANHDJ010000003.1"/>
</dbReference>
<accession>A0ABD6D8E7</accession>
<proteinExistence type="predicted"/>
<reference evidence="2 3" key="1">
    <citation type="journal article" date="2019" name="Int. J. Syst. Evol. Microbiol.">
        <title>The Global Catalogue of Microorganisms (GCM) 10K type strain sequencing project: providing services to taxonomists for standard genome sequencing and annotation.</title>
        <authorList>
            <consortium name="The Broad Institute Genomics Platform"/>
            <consortium name="The Broad Institute Genome Sequencing Center for Infectious Disease"/>
            <person name="Wu L."/>
            <person name="Ma J."/>
        </authorList>
    </citation>
    <scope>NUCLEOTIDE SEQUENCE [LARGE SCALE GENOMIC DNA]</scope>
    <source>
        <strain evidence="2 3">CGMCC 1.10593</strain>
    </source>
</reference>
<feature type="transmembrane region" description="Helical" evidence="1">
    <location>
        <begin position="35"/>
        <end position="55"/>
    </location>
</feature>
<keyword evidence="1" id="KW-0812">Transmembrane</keyword>
<evidence type="ECO:0000313" key="3">
    <source>
        <dbReference type="Proteomes" id="UP001597052"/>
    </source>
</evidence>
<evidence type="ECO:0000256" key="1">
    <source>
        <dbReference type="SAM" id="Phobius"/>
    </source>
</evidence>
<dbReference type="Pfam" id="PF17647">
    <property type="entry name" value="DUF5518"/>
    <property type="match status" value="1"/>
</dbReference>
<feature type="transmembrane region" description="Helical" evidence="1">
    <location>
        <begin position="67"/>
        <end position="85"/>
    </location>
</feature>
<gene>
    <name evidence="2" type="ORF">ACFSBW_11760</name>
</gene>
<feature type="transmembrane region" description="Helical" evidence="1">
    <location>
        <begin position="105"/>
        <end position="131"/>
    </location>
</feature>